<keyword evidence="2 3" id="KW-0539">Nucleus</keyword>
<evidence type="ECO:0000259" key="4">
    <source>
        <dbReference type="PROSITE" id="PS51017"/>
    </source>
</evidence>
<dbReference type="PANTHER" id="PTHR31319">
    <property type="entry name" value="ZINC FINGER PROTEIN CONSTANS-LIKE 4"/>
    <property type="match status" value="1"/>
</dbReference>
<evidence type="ECO:0000256" key="1">
    <source>
        <dbReference type="ARBA" id="ARBA00004123"/>
    </source>
</evidence>
<evidence type="ECO:0000313" key="5">
    <source>
        <dbReference type="EMBL" id="GMH28866.1"/>
    </source>
</evidence>
<accession>A0AAD3TH50</accession>
<dbReference type="GO" id="GO:0009909">
    <property type="term" value="P:regulation of flower development"/>
    <property type="evidence" value="ECO:0007669"/>
    <property type="project" value="InterPro"/>
</dbReference>
<evidence type="ECO:0000256" key="3">
    <source>
        <dbReference type="PROSITE-ProRule" id="PRU00357"/>
    </source>
</evidence>
<organism evidence="5 6">
    <name type="scientific">Nepenthes gracilis</name>
    <name type="common">Slender pitcher plant</name>
    <dbReference type="NCBI Taxonomy" id="150966"/>
    <lineage>
        <taxon>Eukaryota</taxon>
        <taxon>Viridiplantae</taxon>
        <taxon>Streptophyta</taxon>
        <taxon>Embryophyta</taxon>
        <taxon>Tracheophyta</taxon>
        <taxon>Spermatophyta</taxon>
        <taxon>Magnoliopsida</taxon>
        <taxon>eudicotyledons</taxon>
        <taxon>Gunneridae</taxon>
        <taxon>Pentapetalae</taxon>
        <taxon>Caryophyllales</taxon>
        <taxon>Nepenthaceae</taxon>
        <taxon>Nepenthes</taxon>
    </lineage>
</organism>
<evidence type="ECO:0000313" key="6">
    <source>
        <dbReference type="Proteomes" id="UP001279734"/>
    </source>
</evidence>
<dbReference type="InterPro" id="IPR045281">
    <property type="entry name" value="CONSTANS-like"/>
</dbReference>
<dbReference type="Pfam" id="PF06203">
    <property type="entry name" value="CCT"/>
    <property type="match status" value="1"/>
</dbReference>
<reference evidence="5" key="1">
    <citation type="submission" date="2023-05" db="EMBL/GenBank/DDBJ databases">
        <title>Nepenthes gracilis genome sequencing.</title>
        <authorList>
            <person name="Fukushima K."/>
        </authorList>
    </citation>
    <scope>NUCLEOTIDE SEQUENCE</scope>
    <source>
        <strain evidence="5">SING2019-196</strain>
    </source>
</reference>
<comment type="subcellular location">
    <subcellularLocation>
        <location evidence="1 3">Nucleus</location>
    </subcellularLocation>
</comment>
<name>A0AAD3TH50_NEPGR</name>
<keyword evidence="6" id="KW-1185">Reference proteome</keyword>
<comment type="caution">
    <text evidence="5">The sequence shown here is derived from an EMBL/GenBank/DDBJ whole genome shotgun (WGS) entry which is preliminary data.</text>
</comment>
<evidence type="ECO:0000256" key="2">
    <source>
        <dbReference type="ARBA" id="ARBA00023242"/>
    </source>
</evidence>
<dbReference type="EMBL" id="BSYO01000035">
    <property type="protein sequence ID" value="GMH28866.1"/>
    <property type="molecule type" value="Genomic_DNA"/>
</dbReference>
<dbReference type="GO" id="GO:0003700">
    <property type="term" value="F:DNA-binding transcription factor activity"/>
    <property type="evidence" value="ECO:0007669"/>
    <property type="project" value="TreeGrafter"/>
</dbReference>
<feature type="domain" description="CCT" evidence="4">
    <location>
        <begin position="234"/>
        <end position="276"/>
    </location>
</feature>
<proteinExistence type="predicted"/>
<dbReference type="GO" id="GO:0005634">
    <property type="term" value="C:nucleus"/>
    <property type="evidence" value="ECO:0007669"/>
    <property type="project" value="UniProtKB-SubCell"/>
</dbReference>
<sequence length="318" mass="35907">MSSEIFVFDEPYYHHSASNMFSTENCDLQFFSDSSIDSMLQEISDDPKAVAAQKKGRISADEAQSLDRIAQALLSTSPPSHQMEGLSLRRQTHFANLPNASHLPNGFGDYSVSEAKTEDSHLGLDSSSYNSCFFGHTNGYVGESMIKFLQKSCGSHSFDGSPGLLFQRRFDTLLESSNFQAPENRFSTGQIRRVCSTGDLPVKTSHLSQNPSANECAFMEEANFKVGRYSAEERKERIDRYRAKRTHRNFTKTIRYACRKTLADNRSRIRGRFARNDEPGEVLQSACSGRYEQEDELWMDALQEERDEAAMVGENEGF</sequence>
<dbReference type="PROSITE" id="PS51017">
    <property type="entry name" value="CCT"/>
    <property type="match status" value="1"/>
</dbReference>
<dbReference type="InterPro" id="IPR010402">
    <property type="entry name" value="CCT_domain"/>
</dbReference>
<dbReference type="AlphaFoldDB" id="A0AAD3TH50"/>
<gene>
    <name evidence="5" type="ORF">Nepgr_030709</name>
</gene>
<dbReference type="Proteomes" id="UP001279734">
    <property type="component" value="Unassembled WGS sequence"/>
</dbReference>
<protein>
    <recommendedName>
        <fullName evidence="4">CCT domain-containing protein</fullName>
    </recommendedName>
</protein>
<dbReference type="PANTHER" id="PTHR31319:SF103">
    <property type="entry name" value="CCT MOTIF FAMILY PROTEIN"/>
    <property type="match status" value="1"/>
</dbReference>